<dbReference type="NCBIfam" id="NF033710">
    <property type="entry name" value="T9SS_OM_PorV"/>
    <property type="match status" value="1"/>
</dbReference>
<reference evidence="3 4" key="1">
    <citation type="journal article" date="2015" name="Int. J. Syst. Evol. Microbiol.">
        <title>Flavisolibacter ginsenosidimutans sp. nov., with ginsenoside-converting activity isolated from soil used for cultivating ginseng.</title>
        <authorList>
            <person name="Zhao Y."/>
            <person name="Liu Q."/>
            <person name="Kang M.S."/>
            <person name="Jin F."/>
            <person name="Yu H."/>
            <person name="Im W.T."/>
        </authorList>
    </citation>
    <scope>NUCLEOTIDE SEQUENCE [LARGE SCALE GENOMIC DNA]</scope>
    <source>
        <strain evidence="3 4">Gsoil 636</strain>
    </source>
</reference>
<dbReference type="NCBIfam" id="NF033709">
    <property type="entry name" value="PorV_fam"/>
    <property type="match status" value="1"/>
</dbReference>
<sequence length="405" mass="43031">MRSTALRLTTAATLFVAGGLSAVHAQTAQPINVVTTAVPFLRISPDARAGGMGDLGVATSPDASSSYYNLGKVPFNESNAGINLTYTPWLKKLVNDVYLASASGYYKMNENEAISASLRYFSLGQIQFTDQYGNLEGTGQPREFGIDVGYSRKLSPTTGIGVGLKYIYSNLASGATSAAGTYKAGSTVAGDIGFYHNGQNTVGQGWSFGAALTNLGGKIAYTNNAQAKDFLPANLGIGATYTAVMDESNKIMFGIDLNKLLVPTPPRFQDNPNGDSAIDAQNNAAAANYRSKSVVGSWFSSFGDAPGGFSEEMKEFQVSAGAEYWYQNQFALRGGYFFEDKTKGNRRYFTAGVGIKYNVFGLNFSYLIPTGSGNNQNPLANTLRFSLVFDLSGNNGGTTTTTTGQ</sequence>
<dbReference type="KEGG" id="fgg:FSB75_11280"/>
<dbReference type="AlphaFoldDB" id="A0A5B8UIF1"/>
<dbReference type="Proteomes" id="UP000321204">
    <property type="component" value="Chromosome"/>
</dbReference>
<dbReference type="InterPro" id="IPR045741">
    <property type="entry name" value="PorV"/>
</dbReference>
<dbReference type="EMBL" id="CP042433">
    <property type="protein sequence ID" value="QEC56451.1"/>
    <property type="molecule type" value="Genomic_DNA"/>
</dbReference>
<dbReference type="InterPro" id="IPR047799">
    <property type="entry name" value="T9SS_OM_PorV"/>
</dbReference>
<evidence type="ECO:0000259" key="2">
    <source>
        <dbReference type="Pfam" id="PF19572"/>
    </source>
</evidence>
<evidence type="ECO:0000313" key="3">
    <source>
        <dbReference type="EMBL" id="QEC56451.1"/>
    </source>
</evidence>
<dbReference type="RefSeq" id="WP_146787182.1">
    <property type="nucleotide sequence ID" value="NZ_BAABIO010000001.1"/>
</dbReference>
<name>A0A5B8UIF1_9BACT</name>
<accession>A0A5B8UIF1</accession>
<proteinExistence type="predicted"/>
<keyword evidence="4" id="KW-1185">Reference proteome</keyword>
<gene>
    <name evidence="3" type="primary">porV</name>
    <name evidence="3" type="ORF">FSB75_11280</name>
</gene>
<dbReference type="Gene3D" id="2.40.160.60">
    <property type="entry name" value="Outer membrane protein transport protein (OMPP1/FadL/TodX)"/>
    <property type="match status" value="1"/>
</dbReference>
<keyword evidence="1" id="KW-0732">Signal</keyword>
<dbReference type="OrthoDB" id="9758448at2"/>
<evidence type="ECO:0000256" key="1">
    <source>
        <dbReference type="SAM" id="SignalP"/>
    </source>
</evidence>
<feature type="chain" id="PRO_5022922088" evidence="1">
    <location>
        <begin position="26"/>
        <end position="405"/>
    </location>
</feature>
<feature type="signal peptide" evidence="1">
    <location>
        <begin position="1"/>
        <end position="25"/>
    </location>
</feature>
<evidence type="ECO:0000313" key="4">
    <source>
        <dbReference type="Proteomes" id="UP000321204"/>
    </source>
</evidence>
<organism evidence="3 4">
    <name type="scientific">Flavisolibacter ginsenosidimutans</name>
    <dbReference type="NCBI Taxonomy" id="661481"/>
    <lineage>
        <taxon>Bacteria</taxon>
        <taxon>Pseudomonadati</taxon>
        <taxon>Bacteroidota</taxon>
        <taxon>Chitinophagia</taxon>
        <taxon>Chitinophagales</taxon>
        <taxon>Chitinophagaceae</taxon>
        <taxon>Flavisolibacter</taxon>
    </lineage>
</organism>
<dbReference type="Pfam" id="PF19572">
    <property type="entry name" value="PorV"/>
    <property type="match status" value="1"/>
</dbReference>
<feature type="domain" description="Type IX secretion system protein PorV" evidence="2">
    <location>
        <begin position="29"/>
        <end position="266"/>
    </location>
</feature>
<protein>
    <submittedName>
        <fullName evidence="3">Type IX secretion system outer membrane channel protein PorV</fullName>
    </submittedName>
</protein>